<evidence type="ECO:0000256" key="1">
    <source>
        <dbReference type="SAM" id="MobiDB-lite"/>
    </source>
</evidence>
<evidence type="ECO:0000313" key="3">
    <source>
        <dbReference type="Proteomes" id="UP000249725"/>
    </source>
</evidence>
<sequence>MPTAADDYALPDLSPEVLEDLIKLGAGGAAQPVQESPPPPPVSDSVSAPKEAAGPVRDNWVILPDQILVDRPDVLKSFYEAYHGNNNDRDSPAWAERVGAATPEAYATWWYGRYGKYEGYNQGAMTAQDNVSLQRILEERPDVLRGFYEAYYVQNDRNSDAFLKRVGGETPEDYARYWYEKYGRWEGYAQTEKQAAEGINVQQLLDERPDVFRAFFEQYYGEKNDRHSCAWADRVGGETVEDYAKYWYVTHGRAEGYTQHHPAAAQAAPEPELLPEPAADPAPDTDTFAGDEVLLTIGQPLTTDDPLV</sequence>
<dbReference type="OrthoDB" id="10004737at2"/>
<feature type="compositionally biased region" description="Low complexity" evidence="1">
    <location>
        <begin position="260"/>
        <end position="271"/>
    </location>
</feature>
<reference evidence="3" key="1">
    <citation type="submission" date="2018-05" db="EMBL/GenBank/DDBJ databases">
        <authorList>
            <person name="Li X."/>
        </authorList>
    </citation>
    <scope>NUCLEOTIDE SEQUENCE [LARGE SCALE GENOMIC DNA]</scope>
    <source>
        <strain evidence="3">YIM 73061</strain>
    </source>
</reference>
<name>A0A328A8B4_9CAUL</name>
<feature type="region of interest" description="Disordered" evidence="1">
    <location>
        <begin position="260"/>
        <end position="288"/>
    </location>
</feature>
<dbReference type="EMBL" id="QFYR01000005">
    <property type="protein sequence ID" value="RAK50843.1"/>
    <property type="molecule type" value="Genomic_DNA"/>
</dbReference>
<dbReference type="Proteomes" id="UP000249725">
    <property type="component" value="Unassembled WGS sequence"/>
</dbReference>
<dbReference type="RefSeq" id="WP_111516155.1">
    <property type="nucleotide sequence ID" value="NZ_QFYR01000005.1"/>
</dbReference>
<evidence type="ECO:0000313" key="2">
    <source>
        <dbReference type="EMBL" id="RAK50843.1"/>
    </source>
</evidence>
<proteinExistence type="predicted"/>
<gene>
    <name evidence="2" type="ORF">DJ018_16860</name>
</gene>
<feature type="region of interest" description="Disordered" evidence="1">
    <location>
        <begin position="24"/>
        <end position="51"/>
    </location>
</feature>
<organism evidence="2 3">
    <name type="scientific">Phenylobacterium deserti</name>
    <dbReference type="NCBI Taxonomy" id="1914756"/>
    <lineage>
        <taxon>Bacteria</taxon>
        <taxon>Pseudomonadati</taxon>
        <taxon>Pseudomonadota</taxon>
        <taxon>Alphaproteobacteria</taxon>
        <taxon>Caulobacterales</taxon>
        <taxon>Caulobacteraceae</taxon>
        <taxon>Phenylobacterium</taxon>
    </lineage>
</organism>
<dbReference type="AlphaFoldDB" id="A0A328A8B4"/>
<protein>
    <submittedName>
        <fullName evidence="2">Uncharacterized protein</fullName>
    </submittedName>
</protein>
<keyword evidence="3" id="KW-1185">Reference proteome</keyword>
<comment type="caution">
    <text evidence="2">The sequence shown here is derived from an EMBL/GenBank/DDBJ whole genome shotgun (WGS) entry which is preliminary data.</text>
</comment>
<accession>A0A328A8B4</accession>